<reference evidence="3 4" key="1">
    <citation type="journal article" date="2023" name="J. Phycol.">
        <title>Chrysosporum ovalisporum is synonymous with the true-branching cyanobacterium Umezakia natans (Nostocales/Aphanizomenonaceae).</title>
        <authorList>
            <person name="McGregor G.B."/>
            <person name="Sendall B.C."/>
            <person name="Niiyama Y."/>
            <person name="Tuji A."/>
            <person name="Willis A."/>
        </authorList>
    </citation>
    <scope>NUCLEOTIDE SEQUENCE [LARGE SCALE GENOMIC DNA]</scope>
    <source>
        <strain evidence="3 4">ANA360D</strain>
    </source>
</reference>
<feature type="domain" description="Glycosyl transferase family 1" evidence="1">
    <location>
        <begin position="209"/>
        <end position="367"/>
    </location>
</feature>
<evidence type="ECO:0000313" key="4">
    <source>
        <dbReference type="Proteomes" id="UP001159387"/>
    </source>
</evidence>
<accession>A0AA43GRC0</accession>
<organism evidence="3 4">
    <name type="scientific">Chrysosporum bergii ANA360D</name>
    <dbReference type="NCBI Taxonomy" id="617107"/>
    <lineage>
        <taxon>Bacteria</taxon>
        <taxon>Bacillati</taxon>
        <taxon>Cyanobacteriota</taxon>
        <taxon>Cyanophyceae</taxon>
        <taxon>Nostocales</taxon>
        <taxon>Nodulariaceae</taxon>
        <taxon>Chrysosporum</taxon>
    </lineage>
</organism>
<dbReference type="PANTHER" id="PTHR45947">
    <property type="entry name" value="SULFOQUINOVOSYL TRANSFERASE SQD2"/>
    <property type="match status" value="1"/>
</dbReference>
<evidence type="ECO:0000313" key="3">
    <source>
        <dbReference type="EMBL" id="MDH6060125.1"/>
    </source>
</evidence>
<dbReference type="AlphaFoldDB" id="A0AA43GRC0"/>
<name>A0AA43GRC0_9CYAN</name>
<gene>
    <name evidence="3" type="ORF">NWP17_06680</name>
</gene>
<evidence type="ECO:0000259" key="2">
    <source>
        <dbReference type="Pfam" id="PF13439"/>
    </source>
</evidence>
<feature type="domain" description="Glycosyltransferase subfamily 4-like N-terminal" evidence="2">
    <location>
        <begin position="27"/>
        <end position="202"/>
    </location>
</feature>
<sequence>MRVLLLHNRYQLAGGEDGVVQAEKSLLQANGHEVSLLQVSNDRIKNTWDKVATAINAIYSYSSKERVKQEIARLLPDVVHVHNFFPLLSPSIYDACREHKIPIVQTLHNYRLACPKAMPFRDGKICEDCIGELVPWQSIVHGCYRSSRVESSVVAVMNTWHRLGGTWQKKVDAYIVFTEFQKAKMVQAGLPAAKLHIKPNFVFDHVSANVSDQGSNYILFVGRLSPEKGVSVLIDAYVKHNLRTPLKIVGDGPLRQQLQQEVENTNTDHVIEFLGFQNQAIVLSLMRQAKLLVFPSIWYEGFPLTVAEAFACGLAVITPKLGCMAEIIEDGVNGCHFEPGNAADLAAKIQWADAFPDTVSNMGINARCTYEVKYSPGVNYEQLIKIYQEVI</sequence>
<dbReference type="EMBL" id="JANQDH010000043">
    <property type="protein sequence ID" value="MDH6060125.1"/>
    <property type="molecule type" value="Genomic_DNA"/>
</dbReference>
<dbReference type="Proteomes" id="UP001159387">
    <property type="component" value="Unassembled WGS sequence"/>
</dbReference>
<dbReference type="GO" id="GO:0016757">
    <property type="term" value="F:glycosyltransferase activity"/>
    <property type="evidence" value="ECO:0007669"/>
    <property type="project" value="InterPro"/>
</dbReference>
<dbReference type="Pfam" id="PF13439">
    <property type="entry name" value="Glyco_transf_4"/>
    <property type="match status" value="1"/>
</dbReference>
<dbReference type="Pfam" id="PF00534">
    <property type="entry name" value="Glycos_transf_1"/>
    <property type="match status" value="1"/>
</dbReference>
<proteinExistence type="predicted"/>
<dbReference type="SUPFAM" id="SSF53756">
    <property type="entry name" value="UDP-Glycosyltransferase/glycogen phosphorylase"/>
    <property type="match status" value="1"/>
</dbReference>
<evidence type="ECO:0000259" key="1">
    <source>
        <dbReference type="Pfam" id="PF00534"/>
    </source>
</evidence>
<keyword evidence="4" id="KW-1185">Reference proteome</keyword>
<dbReference type="Gene3D" id="3.40.50.2000">
    <property type="entry name" value="Glycogen Phosphorylase B"/>
    <property type="match status" value="2"/>
</dbReference>
<dbReference type="RefSeq" id="WP_280654137.1">
    <property type="nucleotide sequence ID" value="NZ_JANQDH010000043.1"/>
</dbReference>
<dbReference type="InterPro" id="IPR028098">
    <property type="entry name" value="Glyco_trans_4-like_N"/>
</dbReference>
<dbReference type="CDD" id="cd03801">
    <property type="entry name" value="GT4_PimA-like"/>
    <property type="match status" value="1"/>
</dbReference>
<comment type="caution">
    <text evidence="3">The sequence shown here is derived from an EMBL/GenBank/DDBJ whole genome shotgun (WGS) entry which is preliminary data.</text>
</comment>
<dbReference type="InterPro" id="IPR001296">
    <property type="entry name" value="Glyco_trans_1"/>
</dbReference>
<dbReference type="InterPro" id="IPR050194">
    <property type="entry name" value="Glycosyltransferase_grp1"/>
</dbReference>
<protein>
    <submittedName>
        <fullName evidence="3">Glycosyltransferase family 4 protein</fullName>
    </submittedName>
</protein>
<dbReference type="PANTHER" id="PTHR45947:SF13">
    <property type="entry name" value="TRANSFERASE"/>
    <property type="match status" value="1"/>
</dbReference>